<protein>
    <submittedName>
        <fullName evidence="1">Uncharacterized protein</fullName>
    </submittedName>
</protein>
<reference evidence="1 2" key="1">
    <citation type="submission" date="2017-10" db="EMBL/GenBank/DDBJ databases">
        <title>Draft genome of actinobacteria isolated from guarana (Paullinia cupana (Mart.) Ducke.</title>
        <authorList>
            <person name="Siqueira K.A."/>
            <person name="Liotti R.G."/>
            <person name="Mendes T.A."/>
            <person name="Soares M.A."/>
        </authorList>
    </citation>
    <scope>NUCLEOTIDE SEQUENCE [LARGE SCALE GENOMIC DNA]</scope>
    <source>
        <strain evidence="1 2">199</strain>
    </source>
</reference>
<sequence>MTDTPLPQCIVCTRDLRDTETQTCRLCTERVAGHLRLLAGADGLYARLADSLAPGSGSGGPAVSGSRTAPLPVRLGALSLAARGGVVTILQTWLVDWYDLLGYQHPRWDGDLQQQLDQAVGRLLNLLPWAAEHHGAFDEFATELAGLVHQSRAATGEERPPRRIGVQCTCGRTLRVTLDTAGVRCPGCSAQYGHSEALRLPLAERRAA</sequence>
<dbReference type="RefSeq" id="WP_125214690.1">
    <property type="nucleotide sequence ID" value="NZ_PDES01000015.1"/>
</dbReference>
<comment type="caution">
    <text evidence="1">The sequence shown here is derived from an EMBL/GenBank/DDBJ whole genome shotgun (WGS) entry which is preliminary data.</text>
</comment>
<dbReference type="Proteomes" id="UP000276379">
    <property type="component" value="Unassembled WGS sequence"/>
</dbReference>
<dbReference type="EMBL" id="PDES01000015">
    <property type="protein sequence ID" value="RRQ81525.1"/>
    <property type="molecule type" value="Genomic_DNA"/>
</dbReference>
<accession>A0A426RYT8</accession>
<evidence type="ECO:0000313" key="2">
    <source>
        <dbReference type="Proteomes" id="UP000276379"/>
    </source>
</evidence>
<name>A0A426RYT8_9ACTN</name>
<dbReference type="AlphaFoldDB" id="A0A426RYT8"/>
<organism evidence="1 2">
    <name type="scientific">Streptomyces griseofuscus</name>
    <dbReference type="NCBI Taxonomy" id="146922"/>
    <lineage>
        <taxon>Bacteria</taxon>
        <taxon>Bacillati</taxon>
        <taxon>Actinomycetota</taxon>
        <taxon>Actinomycetes</taxon>
        <taxon>Kitasatosporales</taxon>
        <taxon>Streptomycetaceae</taxon>
        <taxon>Streptomyces</taxon>
    </lineage>
</organism>
<evidence type="ECO:0000313" key="1">
    <source>
        <dbReference type="EMBL" id="RRQ81525.1"/>
    </source>
</evidence>
<gene>
    <name evidence="1" type="ORF">CQW44_30455</name>
</gene>
<proteinExistence type="predicted"/>
<keyword evidence="2" id="KW-1185">Reference proteome</keyword>